<evidence type="ECO:0000256" key="3">
    <source>
        <dbReference type="ARBA" id="ARBA00023274"/>
    </source>
</evidence>
<dbReference type="GO" id="GO:0006412">
    <property type="term" value="P:translation"/>
    <property type="evidence" value="ECO:0007669"/>
    <property type="project" value="InterPro"/>
</dbReference>
<dbReference type="InterPro" id="IPR029004">
    <property type="entry name" value="Ribosomal_eL28/Mak16"/>
</dbReference>
<dbReference type="FunFam" id="3.30.390.110:FF:000002">
    <property type="entry name" value="60S ribosomal protein L28"/>
    <property type="match status" value="1"/>
</dbReference>
<dbReference type="AlphaFoldDB" id="A0A0A0QXK9"/>
<reference evidence="7" key="1">
    <citation type="submission" date="2014-07" db="EMBL/GenBank/DDBJ databases">
        <authorList>
            <person name="Miller C.S."/>
            <person name="Franke M.C."/>
            <person name="Cooling G.T."/>
            <person name="Lierz K.L."/>
            <person name="Ciesielski A.L."/>
            <person name="Rackow A.R."/>
            <person name="Dean M.A."/>
        </authorList>
    </citation>
    <scope>NUCLEOTIDE SEQUENCE</scope>
</reference>
<evidence type="ECO:0000313" key="7">
    <source>
        <dbReference type="EMBL" id="AIU94829.1"/>
    </source>
</evidence>
<dbReference type="PANTHER" id="PTHR10544">
    <property type="entry name" value="60S RIBOSOMAL PROTEIN L28"/>
    <property type="match status" value="1"/>
</dbReference>
<evidence type="ECO:0000256" key="4">
    <source>
        <dbReference type="ARBA" id="ARBA00035223"/>
    </source>
</evidence>
<dbReference type="Pfam" id="PF01778">
    <property type="entry name" value="Ribosomal_L28e"/>
    <property type="match status" value="1"/>
</dbReference>
<dbReference type="GO" id="GO:1990904">
    <property type="term" value="C:ribonucleoprotein complex"/>
    <property type="evidence" value="ECO:0007669"/>
    <property type="project" value="UniProtKB-KW"/>
</dbReference>
<name>A0A0A0QXK9_9ANNE</name>
<keyword evidence="2 7" id="KW-0689">Ribosomal protein</keyword>
<accession>A0A0A0QXK9</accession>
<evidence type="ECO:0000259" key="6">
    <source>
        <dbReference type="Pfam" id="PF01778"/>
    </source>
</evidence>
<proteinExistence type="evidence at transcript level"/>
<dbReference type="GO" id="GO:0003735">
    <property type="term" value="F:structural constituent of ribosome"/>
    <property type="evidence" value="ECO:0007669"/>
    <property type="project" value="InterPro"/>
</dbReference>
<sequence length="135" mass="15319">MSADLQWMVIRNNNAFLMKGNKVTFSREPNNLKNRHSFRYNGLVHQKTVGVEPCADGKGVVVVTKNTKAWRKPAKNFNRVELKSGARNTLATIRKMTKGARYRKDLKMAAVRRAAAILKSQKPVVPVKTRRAKKD</sequence>
<dbReference type="EMBL" id="KM267703">
    <property type="protein sequence ID" value="AIU94829.1"/>
    <property type="molecule type" value="mRNA"/>
</dbReference>
<protein>
    <recommendedName>
        <fullName evidence="4">Large ribosomal subunit protein eL28</fullName>
    </recommendedName>
    <alternativeName>
        <fullName evidence="5">60S ribosomal protein L28</fullName>
    </alternativeName>
</protein>
<keyword evidence="3" id="KW-0687">Ribonucleoprotein</keyword>
<organism evidence="7">
    <name type="scientific">Phragmatopoma lapidosa</name>
    <dbReference type="NCBI Taxonomy" id="341668"/>
    <lineage>
        <taxon>Eukaryota</taxon>
        <taxon>Metazoa</taxon>
        <taxon>Spiralia</taxon>
        <taxon>Lophotrochozoa</taxon>
        <taxon>Annelida</taxon>
        <taxon>Polychaeta</taxon>
        <taxon>Sedentaria</taxon>
        <taxon>Canalipalpata</taxon>
        <taxon>Sabellida</taxon>
        <taxon>Sabellariidae</taxon>
        <taxon>Phragmatopoma</taxon>
    </lineage>
</organism>
<evidence type="ECO:0000256" key="1">
    <source>
        <dbReference type="ARBA" id="ARBA00007926"/>
    </source>
</evidence>
<dbReference type="Gene3D" id="3.30.390.110">
    <property type="match status" value="1"/>
</dbReference>
<dbReference type="InterPro" id="IPR002672">
    <property type="entry name" value="Ribosomal_eL28"/>
</dbReference>
<feature type="domain" description="Ribosomal eL28/Mak16" evidence="6">
    <location>
        <begin position="5"/>
        <end position="120"/>
    </location>
</feature>
<evidence type="ECO:0000256" key="2">
    <source>
        <dbReference type="ARBA" id="ARBA00022980"/>
    </source>
</evidence>
<comment type="similarity">
    <text evidence="1">Belongs to the eukaryotic ribosomal protein eL28 family.</text>
</comment>
<evidence type="ECO:0000256" key="5">
    <source>
        <dbReference type="ARBA" id="ARBA00035330"/>
    </source>
</evidence>
<dbReference type="GO" id="GO:0005840">
    <property type="term" value="C:ribosome"/>
    <property type="evidence" value="ECO:0007669"/>
    <property type="project" value="UniProtKB-KW"/>
</dbReference>